<proteinExistence type="predicted"/>
<accession>A0ABW3WFF6</accession>
<dbReference type="Gene3D" id="1.20.120.30">
    <property type="entry name" value="Aspartate receptor, ligand-binding domain"/>
    <property type="match status" value="1"/>
</dbReference>
<evidence type="ECO:0000313" key="3">
    <source>
        <dbReference type="Proteomes" id="UP001597158"/>
    </source>
</evidence>
<feature type="domain" description="Chemoreceptor zinc-binding" evidence="1">
    <location>
        <begin position="11"/>
        <end position="65"/>
    </location>
</feature>
<keyword evidence="3" id="KW-1185">Reference proteome</keyword>
<comment type="caution">
    <text evidence="2">The sequence shown here is derived from an EMBL/GenBank/DDBJ whole genome shotgun (WGS) entry which is preliminary data.</text>
</comment>
<protein>
    <submittedName>
        <fullName evidence="2">CZB domain-containing protein</fullName>
    </submittedName>
</protein>
<dbReference type="EMBL" id="JBHTMC010000024">
    <property type="protein sequence ID" value="MFD1264279.1"/>
    <property type="molecule type" value="Genomic_DNA"/>
</dbReference>
<dbReference type="Proteomes" id="UP001597158">
    <property type="component" value="Unassembled WGS sequence"/>
</dbReference>
<evidence type="ECO:0000259" key="1">
    <source>
        <dbReference type="Pfam" id="PF13682"/>
    </source>
</evidence>
<name>A0ABW3WFF6_9RHOO</name>
<reference evidence="3" key="1">
    <citation type="journal article" date="2019" name="Int. J. Syst. Evol. Microbiol.">
        <title>The Global Catalogue of Microorganisms (GCM) 10K type strain sequencing project: providing services to taxonomists for standard genome sequencing and annotation.</title>
        <authorList>
            <consortium name="The Broad Institute Genomics Platform"/>
            <consortium name="The Broad Institute Genome Sequencing Center for Infectious Disease"/>
            <person name="Wu L."/>
            <person name="Ma J."/>
        </authorList>
    </citation>
    <scope>NUCLEOTIDE SEQUENCE [LARGE SCALE GENOMIC DNA]</scope>
    <source>
        <strain evidence="3">CCUG 48884</strain>
    </source>
</reference>
<dbReference type="InterPro" id="IPR025991">
    <property type="entry name" value="Chemoreceptor_zinc-bind_dom"/>
</dbReference>
<dbReference type="RefSeq" id="WP_386041221.1">
    <property type="nucleotide sequence ID" value="NZ_JBHTMC010000024.1"/>
</dbReference>
<evidence type="ECO:0000313" key="2">
    <source>
        <dbReference type="EMBL" id="MFD1264279.1"/>
    </source>
</evidence>
<organism evidence="2 3">
    <name type="scientific">Thauera mechernichensis</name>
    <dbReference type="NCBI Taxonomy" id="82788"/>
    <lineage>
        <taxon>Bacteria</taxon>
        <taxon>Pseudomonadati</taxon>
        <taxon>Pseudomonadota</taxon>
        <taxon>Betaproteobacteria</taxon>
        <taxon>Rhodocyclales</taxon>
        <taxon>Zoogloeaceae</taxon>
        <taxon>Thauera</taxon>
    </lineage>
</organism>
<sequence length="119" mass="13357">MQNAHVAVESGGRERVEEVSVTARTCRLGHWYYEGDGARAFAGAPAYRSLERPHHAVHDGVQRAVEASRGDWLHDEAVFKRIVDEMRAAEAASSEVIRLIGEMIEHKRVEQGRNGNTRH</sequence>
<dbReference type="Pfam" id="PF13682">
    <property type="entry name" value="CZB"/>
    <property type="match status" value="1"/>
</dbReference>
<gene>
    <name evidence="2" type="ORF">ACFQ4M_11840</name>
</gene>